<keyword evidence="5" id="KW-1185">Reference proteome</keyword>
<keyword evidence="2" id="KW-1133">Transmembrane helix</keyword>
<feature type="compositionally biased region" description="Low complexity" evidence="1">
    <location>
        <begin position="246"/>
        <end position="272"/>
    </location>
</feature>
<feature type="transmembrane region" description="Helical" evidence="2">
    <location>
        <begin position="186"/>
        <end position="207"/>
    </location>
</feature>
<dbReference type="Proteomes" id="UP001286313">
    <property type="component" value="Unassembled WGS sequence"/>
</dbReference>
<feature type="chain" id="PRO_5041934904" evidence="3">
    <location>
        <begin position="35"/>
        <end position="299"/>
    </location>
</feature>
<feature type="compositionally biased region" description="Polar residues" evidence="1">
    <location>
        <begin position="289"/>
        <end position="299"/>
    </location>
</feature>
<accession>A0AAE1F3D1</accession>
<feature type="region of interest" description="Disordered" evidence="1">
    <location>
        <begin position="225"/>
        <end position="299"/>
    </location>
</feature>
<name>A0AAE1F3D1_PETCI</name>
<dbReference type="AlphaFoldDB" id="A0AAE1F3D1"/>
<reference evidence="4" key="1">
    <citation type="submission" date="2023-10" db="EMBL/GenBank/DDBJ databases">
        <title>Genome assemblies of two species of porcelain crab, Petrolisthes cinctipes and Petrolisthes manimaculis (Anomura: Porcellanidae).</title>
        <authorList>
            <person name="Angst P."/>
        </authorList>
    </citation>
    <scope>NUCLEOTIDE SEQUENCE</scope>
    <source>
        <strain evidence="4">PB745_01</strain>
        <tissue evidence="4">Gill</tissue>
    </source>
</reference>
<feature type="compositionally biased region" description="Polar residues" evidence="1">
    <location>
        <begin position="273"/>
        <end position="282"/>
    </location>
</feature>
<evidence type="ECO:0000313" key="4">
    <source>
        <dbReference type="EMBL" id="KAK3866111.1"/>
    </source>
</evidence>
<evidence type="ECO:0000256" key="1">
    <source>
        <dbReference type="SAM" id="MobiDB-lite"/>
    </source>
</evidence>
<evidence type="ECO:0000256" key="3">
    <source>
        <dbReference type="SAM" id="SignalP"/>
    </source>
</evidence>
<proteinExistence type="predicted"/>
<feature type="region of interest" description="Disordered" evidence="1">
    <location>
        <begin position="159"/>
        <end position="178"/>
    </location>
</feature>
<keyword evidence="2" id="KW-0472">Membrane</keyword>
<dbReference type="EMBL" id="JAWQEG010003461">
    <property type="protein sequence ID" value="KAK3866111.1"/>
    <property type="molecule type" value="Genomic_DNA"/>
</dbReference>
<organism evidence="4 5">
    <name type="scientific">Petrolisthes cinctipes</name>
    <name type="common">Flat porcelain crab</name>
    <dbReference type="NCBI Taxonomy" id="88211"/>
    <lineage>
        <taxon>Eukaryota</taxon>
        <taxon>Metazoa</taxon>
        <taxon>Ecdysozoa</taxon>
        <taxon>Arthropoda</taxon>
        <taxon>Crustacea</taxon>
        <taxon>Multicrustacea</taxon>
        <taxon>Malacostraca</taxon>
        <taxon>Eumalacostraca</taxon>
        <taxon>Eucarida</taxon>
        <taxon>Decapoda</taxon>
        <taxon>Pleocyemata</taxon>
        <taxon>Anomura</taxon>
        <taxon>Galatheoidea</taxon>
        <taxon>Porcellanidae</taxon>
        <taxon>Petrolisthes</taxon>
    </lineage>
</organism>
<keyword evidence="2" id="KW-0812">Transmembrane</keyword>
<evidence type="ECO:0000256" key="2">
    <source>
        <dbReference type="SAM" id="Phobius"/>
    </source>
</evidence>
<gene>
    <name evidence="4" type="ORF">Pcinc_028332</name>
</gene>
<evidence type="ECO:0000313" key="5">
    <source>
        <dbReference type="Proteomes" id="UP001286313"/>
    </source>
</evidence>
<protein>
    <submittedName>
        <fullName evidence="4">Uncharacterized protein</fullName>
    </submittedName>
</protein>
<sequence length="299" mass="32793">MKHQGRTERASAAASTRLKIILMLVTCGAVVVTGDCNSTKTVSGEQAVTLLLNTQADTVSLWYIADHPDTLATITVGLRKENNSIKFSLPFTTSRMNEIGCVNIYYNTKENRTFVLGSSVTSRLWQKGAQFTSLYVTSNDTMEWITCVGTMSTLSLDDICPKPQQTETTNDQKPKPQPDKVDFVEMALGLAVGVLLLLTFGTCAGLIHYRKMALVVAESNSKRRSGRVVYSKAPQSKEEEEEEQRSIQPPQSPRSKTIPFTTSGTTAGTNTTLPQDSENSLYQAGPWLTPTSDTHVIED</sequence>
<feature type="signal peptide" evidence="3">
    <location>
        <begin position="1"/>
        <end position="34"/>
    </location>
</feature>
<comment type="caution">
    <text evidence="4">The sequence shown here is derived from an EMBL/GenBank/DDBJ whole genome shotgun (WGS) entry which is preliminary data.</text>
</comment>
<keyword evidence="3" id="KW-0732">Signal</keyword>